<accession>A0ABN8LKL8</accession>
<protein>
    <recommendedName>
        <fullName evidence="20">G-protein coupled receptors family 3 profile domain-containing protein</fullName>
    </recommendedName>
</protein>
<keyword evidence="6 18" id="KW-1133">Transmembrane helix</keyword>
<keyword evidence="8" id="KW-0297">G-protein coupled receptor</keyword>
<organism evidence="21 22">
    <name type="scientific">Porites evermanni</name>
    <dbReference type="NCBI Taxonomy" id="104178"/>
    <lineage>
        <taxon>Eukaryota</taxon>
        <taxon>Metazoa</taxon>
        <taxon>Cnidaria</taxon>
        <taxon>Anthozoa</taxon>
        <taxon>Hexacorallia</taxon>
        <taxon>Scleractinia</taxon>
        <taxon>Fungiina</taxon>
        <taxon>Poritidae</taxon>
        <taxon>Porites</taxon>
    </lineage>
</organism>
<comment type="subcellular location">
    <subcellularLocation>
        <location evidence="1">Cell projection</location>
        <location evidence="1">Neuron projection</location>
    </subcellularLocation>
    <subcellularLocation>
        <location evidence="16">Postsynaptic cell membrane</location>
        <topology evidence="16">Multi-pass membrane protein</topology>
    </subcellularLocation>
</comment>
<dbReference type="CDD" id="cd15293">
    <property type="entry name" value="7tmC_GPR158-like"/>
    <property type="match status" value="1"/>
</dbReference>
<keyword evidence="4 18" id="KW-0812">Transmembrane</keyword>
<evidence type="ECO:0000256" key="14">
    <source>
        <dbReference type="ARBA" id="ARBA00023257"/>
    </source>
</evidence>
<feature type="chain" id="PRO_5045901484" description="G-protein coupled receptors family 3 profile domain-containing protein" evidence="19">
    <location>
        <begin position="22"/>
        <end position="763"/>
    </location>
</feature>
<reference evidence="21 22" key="1">
    <citation type="submission" date="2022-05" db="EMBL/GenBank/DDBJ databases">
        <authorList>
            <consortium name="Genoscope - CEA"/>
            <person name="William W."/>
        </authorList>
    </citation>
    <scope>NUCLEOTIDE SEQUENCE [LARGE SCALE GENOMIC DNA]</scope>
</reference>
<feature type="transmembrane region" description="Helical" evidence="18">
    <location>
        <begin position="433"/>
        <end position="453"/>
    </location>
</feature>
<evidence type="ECO:0000259" key="20">
    <source>
        <dbReference type="PROSITE" id="PS50259"/>
    </source>
</evidence>
<evidence type="ECO:0000256" key="8">
    <source>
        <dbReference type="ARBA" id="ARBA00023040"/>
    </source>
</evidence>
<evidence type="ECO:0000256" key="16">
    <source>
        <dbReference type="ARBA" id="ARBA00034104"/>
    </source>
</evidence>
<evidence type="ECO:0000256" key="3">
    <source>
        <dbReference type="ARBA" id="ARBA00022475"/>
    </source>
</evidence>
<comment type="caution">
    <text evidence="21">The sequence shown here is derived from an EMBL/GenBank/DDBJ whole genome shotgun (WGS) entry which is preliminary data.</text>
</comment>
<evidence type="ECO:0000256" key="1">
    <source>
        <dbReference type="ARBA" id="ARBA00004487"/>
    </source>
</evidence>
<feature type="transmembrane region" description="Helical" evidence="18">
    <location>
        <begin position="583"/>
        <end position="601"/>
    </location>
</feature>
<dbReference type="Gene3D" id="3.30.450.20">
    <property type="entry name" value="PAS domain"/>
    <property type="match status" value="1"/>
</dbReference>
<evidence type="ECO:0000313" key="21">
    <source>
        <dbReference type="EMBL" id="CAH3015987.1"/>
    </source>
</evidence>
<feature type="transmembrane region" description="Helical" evidence="18">
    <location>
        <begin position="393"/>
        <end position="421"/>
    </location>
</feature>
<proteinExistence type="inferred from homology"/>
<feature type="signal peptide" evidence="19">
    <location>
        <begin position="1"/>
        <end position="21"/>
    </location>
</feature>
<keyword evidence="5 19" id="KW-0732">Signal</keyword>
<gene>
    <name evidence="21" type="ORF">PEVE_00024595</name>
</gene>
<comment type="similarity">
    <text evidence="2">Belongs to the G-protein coupled receptor 3 family.</text>
</comment>
<evidence type="ECO:0000256" key="12">
    <source>
        <dbReference type="ARBA" id="ARBA00023180"/>
    </source>
</evidence>
<feature type="transmembrane region" description="Helical" evidence="18">
    <location>
        <begin position="504"/>
        <end position="525"/>
    </location>
</feature>
<feature type="compositionally biased region" description="Polar residues" evidence="17">
    <location>
        <begin position="722"/>
        <end position="735"/>
    </location>
</feature>
<feature type="domain" description="G-protein coupled receptors family 3 profile" evidence="20">
    <location>
        <begin position="407"/>
        <end position="641"/>
    </location>
</feature>
<dbReference type="PROSITE" id="PS50259">
    <property type="entry name" value="G_PROTEIN_RECEP_F3_4"/>
    <property type="match status" value="1"/>
</dbReference>
<dbReference type="CDD" id="cd12913">
    <property type="entry name" value="PDC1_MCP_like"/>
    <property type="match status" value="1"/>
</dbReference>
<feature type="transmembrane region" description="Helical" evidence="18">
    <location>
        <begin position="553"/>
        <end position="571"/>
    </location>
</feature>
<keyword evidence="3" id="KW-1003">Cell membrane</keyword>
<evidence type="ECO:0000256" key="2">
    <source>
        <dbReference type="ARBA" id="ARBA00007242"/>
    </source>
</evidence>
<dbReference type="Proteomes" id="UP001159427">
    <property type="component" value="Unassembled WGS sequence"/>
</dbReference>
<evidence type="ECO:0000256" key="4">
    <source>
        <dbReference type="ARBA" id="ARBA00022692"/>
    </source>
</evidence>
<sequence length="763" mass="87326">MRVRKLTFIFLMITVHDYISGQSCSCSFPGALGDSPGKEHPDNHSREKSMSRIKSVIEALRKVADVERELQENNGCNKVDLLNITFDERRWKKEALLTVQVANLMTSLWRAPGDNGYPVAANDVLLYHYVRSIVLFSPSVFGSVICFDNNLYKNYTRFCPYAFRDSDLNGSVHVFDIANGDYDYTSDPNAIWWHEPRNKALTFKPVKSLGFFAERFNATAKKAKKKEAFAHVTFENGTWTRPYFDCFGGKVWMVTYLAPFYNETDEFLGVVSIDVVLSDININQCDDQETSEQDDKENLIEFLGTHLCKPSTKAIPNQGFKRGSYVCTCKRGYYFPDALASEKAFNGSVIEREHDRMLRGEPNAYENNFECRRCREGCDECVDDSPCTYTLKIVIRLLLCCVNGAVMIVTIAFAVYVALHWEDKIFKASSPRFMEIILLGALLMYSTLIVSYFKPTGIRCIIRPWLKHIGFALVYGPLALKTWRVALIFRVRSAQKLALTDGVLLRHLCLLVLLYCSYLTAWTALQPPLVETARTSNDLKYERCIENWFDHTLIFGDMMVLIWGMWLSYKIRNAPPAYNESKIISWAVYNAMFVTSFFMVFRVTMKGNTNPDLMYGLDFVLIHMDCSTVLVLMFAHKYLLVRQMKGTNDIRSRGQMPPSHNNMPVSEEEIDVQPTGHQQGQSLSNENQELREELRRLRDKLATLQNSVIKEDNHHLNKILSGGTSAAKSTKNPSFTDKYWNPVPQWNPESTAWNPESKTVPDS</sequence>
<evidence type="ECO:0000256" key="11">
    <source>
        <dbReference type="ARBA" id="ARBA00023170"/>
    </source>
</evidence>
<keyword evidence="7" id="KW-0770">Synapse</keyword>
<evidence type="ECO:0000256" key="18">
    <source>
        <dbReference type="SAM" id="Phobius"/>
    </source>
</evidence>
<evidence type="ECO:0000256" key="5">
    <source>
        <dbReference type="ARBA" id="ARBA00022729"/>
    </source>
</evidence>
<dbReference type="PANTHER" id="PTHR32546:SF29">
    <property type="entry name" value="G-PROTEIN COUPLED RECEPTORS FAMILY 3 PROFILE DOMAIN-CONTAINING PROTEIN"/>
    <property type="match status" value="1"/>
</dbReference>
<evidence type="ECO:0000256" key="13">
    <source>
        <dbReference type="ARBA" id="ARBA00023224"/>
    </source>
</evidence>
<dbReference type="InterPro" id="IPR043458">
    <property type="entry name" value="GPR158/179"/>
</dbReference>
<dbReference type="InterPro" id="IPR000337">
    <property type="entry name" value="GPCR_3"/>
</dbReference>
<evidence type="ECO:0000256" key="10">
    <source>
        <dbReference type="ARBA" id="ARBA00023157"/>
    </source>
</evidence>
<evidence type="ECO:0000256" key="7">
    <source>
        <dbReference type="ARBA" id="ARBA00023018"/>
    </source>
</evidence>
<dbReference type="InterPro" id="IPR017978">
    <property type="entry name" value="GPCR_3_C"/>
</dbReference>
<keyword evidence="22" id="KW-1185">Reference proteome</keyword>
<feature type="compositionally biased region" description="Polar residues" evidence="17">
    <location>
        <begin position="747"/>
        <end position="763"/>
    </location>
</feature>
<keyword evidence="15" id="KW-0966">Cell projection</keyword>
<dbReference type="Pfam" id="PF22572">
    <property type="entry name" value="GPR158_179_EC"/>
    <property type="match status" value="1"/>
</dbReference>
<keyword evidence="9 18" id="KW-0472">Membrane</keyword>
<feature type="region of interest" description="Disordered" evidence="17">
    <location>
        <begin position="720"/>
        <end position="763"/>
    </location>
</feature>
<keyword evidence="12" id="KW-0325">Glycoprotein</keyword>
<dbReference type="InterPro" id="IPR054714">
    <property type="entry name" value="GPR158_179_extracellular"/>
</dbReference>
<dbReference type="PANTHER" id="PTHR32546">
    <property type="entry name" value="G-PROTEIN COUPLED RECEPTOR 158-RELATED"/>
    <property type="match status" value="1"/>
</dbReference>
<keyword evidence="14" id="KW-0628">Postsynaptic cell membrane</keyword>
<dbReference type="Pfam" id="PF00003">
    <property type="entry name" value="7tm_3"/>
    <property type="match status" value="1"/>
</dbReference>
<feature type="region of interest" description="Disordered" evidence="17">
    <location>
        <begin position="650"/>
        <end position="691"/>
    </location>
</feature>
<evidence type="ECO:0000256" key="6">
    <source>
        <dbReference type="ARBA" id="ARBA00022989"/>
    </source>
</evidence>
<keyword evidence="10" id="KW-1015">Disulfide bond</keyword>
<feature type="transmembrane region" description="Helical" evidence="18">
    <location>
        <begin position="613"/>
        <end position="635"/>
    </location>
</feature>
<evidence type="ECO:0000256" key="15">
    <source>
        <dbReference type="ARBA" id="ARBA00023273"/>
    </source>
</evidence>
<evidence type="ECO:0000313" key="22">
    <source>
        <dbReference type="Proteomes" id="UP001159427"/>
    </source>
</evidence>
<dbReference type="EMBL" id="CALNXI010000033">
    <property type="protein sequence ID" value="CAH3015987.1"/>
    <property type="molecule type" value="Genomic_DNA"/>
</dbReference>
<evidence type="ECO:0000256" key="19">
    <source>
        <dbReference type="SAM" id="SignalP"/>
    </source>
</evidence>
<evidence type="ECO:0000256" key="9">
    <source>
        <dbReference type="ARBA" id="ARBA00023136"/>
    </source>
</evidence>
<name>A0ABN8LKL8_9CNID</name>
<dbReference type="PRINTS" id="PR00248">
    <property type="entry name" value="GPCRMGR"/>
</dbReference>
<feature type="non-terminal residue" evidence="21">
    <location>
        <position position="763"/>
    </location>
</feature>
<evidence type="ECO:0000256" key="17">
    <source>
        <dbReference type="SAM" id="MobiDB-lite"/>
    </source>
</evidence>
<keyword evidence="11" id="KW-0675">Receptor</keyword>
<keyword evidence="13" id="KW-0807">Transducer</keyword>